<evidence type="ECO:0000256" key="3">
    <source>
        <dbReference type="ARBA" id="ARBA00022475"/>
    </source>
</evidence>
<keyword evidence="2" id="KW-0813">Transport</keyword>
<gene>
    <name evidence="12" type="ORF">GCT13_20635</name>
</gene>
<dbReference type="CDD" id="cd03215">
    <property type="entry name" value="ABC_Carb_Monos_II"/>
    <property type="match status" value="1"/>
</dbReference>
<dbReference type="PROSITE" id="PS50893">
    <property type="entry name" value="ABC_TRANSPORTER_2"/>
    <property type="match status" value="2"/>
</dbReference>
<comment type="caution">
    <text evidence="12">The sequence shown here is derived from an EMBL/GenBank/DDBJ whole genome shotgun (WGS) entry which is preliminary data.</text>
</comment>
<evidence type="ECO:0000256" key="9">
    <source>
        <dbReference type="ARBA" id="ARBA00022967"/>
    </source>
</evidence>
<dbReference type="Proteomes" id="UP000484381">
    <property type="component" value="Unassembled WGS sequence"/>
</dbReference>
<evidence type="ECO:0000256" key="8">
    <source>
        <dbReference type="ARBA" id="ARBA00022840"/>
    </source>
</evidence>
<dbReference type="Gene3D" id="3.40.50.300">
    <property type="entry name" value="P-loop containing nucleotide triphosphate hydrolases"/>
    <property type="match status" value="2"/>
</dbReference>
<dbReference type="AlphaFoldDB" id="A0A7X1NC24"/>
<accession>A0A7X1NC24</accession>
<keyword evidence="13" id="KW-1185">Reference proteome</keyword>
<keyword evidence="5" id="KW-0762">Sugar transport</keyword>
<keyword evidence="10" id="KW-0472">Membrane</keyword>
<feature type="domain" description="ABC transporter" evidence="11">
    <location>
        <begin position="256"/>
        <end position="512"/>
    </location>
</feature>
<dbReference type="PANTHER" id="PTHR43790:SF9">
    <property type="entry name" value="GALACTOFURANOSE TRANSPORTER ATP-BINDING PROTEIN YTFR"/>
    <property type="match status" value="1"/>
</dbReference>
<evidence type="ECO:0000256" key="6">
    <source>
        <dbReference type="ARBA" id="ARBA00022737"/>
    </source>
</evidence>
<evidence type="ECO:0000256" key="1">
    <source>
        <dbReference type="ARBA" id="ARBA00004202"/>
    </source>
</evidence>
<dbReference type="InterPro" id="IPR017871">
    <property type="entry name" value="ABC_transporter-like_CS"/>
</dbReference>
<keyword evidence="9" id="KW-1278">Translocase</keyword>
<keyword evidence="8 12" id="KW-0067">ATP-binding</keyword>
<evidence type="ECO:0000259" key="11">
    <source>
        <dbReference type="PROSITE" id="PS50893"/>
    </source>
</evidence>
<dbReference type="GO" id="GO:0005524">
    <property type="term" value="F:ATP binding"/>
    <property type="evidence" value="ECO:0007669"/>
    <property type="project" value="UniProtKB-KW"/>
</dbReference>
<dbReference type="RefSeq" id="WP_152761064.1">
    <property type="nucleotide sequence ID" value="NZ_WHNP01000018.1"/>
</dbReference>
<dbReference type="InterPro" id="IPR003439">
    <property type="entry name" value="ABC_transporter-like_ATP-bd"/>
</dbReference>
<feature type="domain" description="ABC transporter" evidence="11">
    <location>
        <begin position="21"/>
        <end position="257"/>
    </location>
</feature>
<dbReference type="PANTHER" id="PTHR43790">
    <property type="entry name" value="CARBOHYDRATE TRANSPORT ATP-BINDING PROTEIN MG119-RELATED"/>
    <property type="match status" value="1"/>
</dbReference>
<dbReference type="CDD" id="cd03216">
    <property type="entry name" value="ABC_Carb_Monos_I"/>
    <property type="match status" value="1"/>
</dbReference>
<dbReference type="PROSITE" id="PS00211">
    <property type="entry name" value="ABC_TRANSPORTER_1"/>
    <property type="match status" value="1"/>
</dbReference>
<dbReference type="InterPro" id="IPR027417">
    <property type="entry name" value="P-loop_NTPase"/>
</dbReference>
<keyword evidence="3" id="KW-1003">Cell membrane</keyword>
<reference evidence="12 13" key="1">
    <citation type="submission" date="2019-10" db="EMBL/GenBank/DDBJ databases">
        <title>Paraburkholderia sp. isolated from nodules of Mimosa pudica from Brazilian Atlantic Forest soils.</title>
        <authorList>
            <person name="Paulitsch F."/>
            <person name="Hungria M."/>
            <person name="Dall'Agnol R."/>
        </authorList>
    </citation>
    <scope>NUCLEOTIDE SEQUENCE [LARGE SCALE GENOMIC DNA]</scope>
    <source>
        <strain evidence="12 13">CNPSo 3157</strain>
    </source>
</reference>
<dbReference type="GO" id="GO:0016887">
    <property type="term" value="F:ATP hydrolysis activity"/>
    <property type="evidence" value="ECO:0007669"/>
    <property type="project" value="InterPro"/>
</dbReference>
<sequence length="525" mass="56399">MSTPASTPSTIGLETAQPDVIEVSGITKRFPGVKSLDAVSFGVRSGEIHALVGENGAGKSTLMKVLAGAYLADEGELRFDGKPVAWKSPADAKAHGVHIIYQELVLFPQSSVAQNIFAGIEPQTRLGVIDHRAMNERAATLLRELGVHLDPQERVGALSVASQQMVEIAKAMASEIRVLILDEPTAVIAGKEVQLLFERLRVLRERGVAIVYISHRLDEIFELCDRVTVMKDGRKIDTQPVSETTRADLVRMMVGREMRDVYPPKPGMEPAGTVLMKVDRLHVGNRVFDASLSVRAGEIVGLAGMVGSGRTELASGIFGALPARGTIEVRGARHARMTPATAIRLGLGFVTEDRKSEGLLMCLNVAQNVTATTLQRVSRLGLLNAKEERTAGADAIREYGIAGARPAGSVATLSGGNQQKVLISRWVRVCTSVLILDEPTRGVDIGAKAEIYRLMRQLTDRGLGILMISSELQEVIGMSDRVLVMREGRIAGEVSGTQMTEHDIMALATGGAQRAQTGGTHAFAH</sequence>
<dbReference type="EMBL" id="WHNP01000018">
    <property type="protein sequence ID" value="MPW19239.1"/>
    <property type="molecule type" value="Genomic_DNA"/>
</dbReference>
<organism evidence="12 13">
    <name type="scientific">Paraburkholderia franconis</name>
    <dbReference type="NCBI Taxonomy" id="2654983"/>
    <lineage>
        <taxon>Bacteria</taxon>
        <taxon>Pseudomonadati</taxon>
        <taxon>Pseudomonadota</taxon>
        <taxon>Betaproteobacteria</taxon>
        <taxon>Burkholderiales</taxon>
        <taxon>Burkholderiaceae</taxon>
        <taxon>Paraburkholderia</taxon>
    </lineage>
</organism>
<dbReference type="SMART" id="SM00382">
    <property type="entry name" value="AAA"/>
    <property type="match status" value="2"/>
</dbReference>
<proteinExistence type="predicted"/>
<keyword evidence="7" id="KW-0547">Nucleotide-binding</keyword>
<dbReference type="InterPro" id="IPR003593">
    <property type="entry name" value="AAA+_ATPase"/>
</dbReference>
<evidence type="ECO:0000256" key="10">
    <source>
        <dbReference type="ARBA" id="ARBA00023136"/>
    </source>
</evidence>
<keyword evidence="6" id="KW-0677">Repeat</keyword>
<dbReference type="SUPFAM" id="SSF52540">
    <property type="entry name" value="P-loop containing nucleoside triphosphate hydrolases"/>
    <property type="match status" value="2"/>
</dbReference>
<protein>
    <submittedName>
        <fullName evidence="12">ATP-binding cassette domain-containing protein</fullName>
    </submittedName>
</protein>
<dbReference type="FunFam" id="3.40.50.300:FF:000127">
    <property type="entry name" value="Ribose import ATP-binding protein RbsA"/>
    <property type="match status" value="1"/>
</dbReference>
<evidence type="ECO:0000256" key="7">
    <source>
        <dbReference type="ARBA" id="ARBA00022741"/>
    </source>
</evidence>
<dbReference type="GO" id="GO:0005886">
    <property type="term" value="C:plasma membrane"/>
    <property type="evidence" value="ECO:0007669"/>
    <property type="project" value="UniProtKB-SubCell"/>
</dbReference>
<name>A0A7X1NC24_9BURK</name>
<dbReference type="InterPro" id="IPR050107">
    <property type="entry name" value="ABC_carbohydrate_import_ATPase"/>
</dbReference>
<dbReference type="Pfam" id="PF00005">
    <property type="entry name" value="ABC_tran"/>
    <property type="match status" value="2"/>
</dbReference>
<keyword evidence="4" id="KW-0997">Cell inner membrane</keyword>
<evidence type="ECO:0000256" key="5">
    <source>
        <dbReference type="ARBA" id="ARBA00022597"/>
    </source>
</evidence>
<evidence type="ECO:0000256" key="4">
    <source>
        <dbReference type="ARBA" id="ARBA00022519"/>
    </source>
</evidence>
<evidence type="ECO:0000313" key="12">
    <source>
        <dbReference type="EMBL" id="MPW19239.1"/>
    </source>
</evidence>
<comment type="subcellular location">
    <subcellularLocation>
        <location evidence="1">Cell membrane</location>
        <topology evidence="1">Peripheral membrane protein</topology>
    </subcellularLocation>
</comment>
<evidence type="ECO:0000256" key="2">
    <source>
        <dbReference type="ARBA" id="ARBA00022448"/>
    </source>
</evidence>
<evidence type="ECO:0000313" key="13">
    <source>
        <dbReference type="Proteomes" id="UP000484381"/>
    </source>
</evidence>